<name>A0A402C2V1_RHOWR</name>
<evidence type="ECO:0000313" key="2">
    <source>
        <dbReference type="EMBL" id="GCE37908.1"/>
    </source>
</evidence>
<evidence type="ECO:0000256" key="1">
    <source>
        <dbReference type="SAM" id="MobiDB-lite"/>
    </source>
</evidence>
<sequence length="251" mass="27014">MPPTHRSVPPLPRSGDVHMSYPGGHPPPPPPAAPLYLLLTPMWAIGPTSSPVHGSKTCGGLRHSLTAVVTTPDPRLNLAAFARTSDTLDDEEQCRGHRDRGASGRARRRRGVLRRQGLSRRPRPHPPGHPQFSGGVLRRRTRLPRNLRLPHPTRGPVGTGPAPYPHRPTATAGAHQLRTVGPRRIQQCRGREGESAPSPDHRTCSPRARTAGAGGLWGVRADEPTARRILFTRTAAAAVPSPVPTEQSPTG</sequence>
<dbReference type="Proteomes" id="UP000287519">
    <property type="component" value="Unassembled WGS sequence"/>
</dbReference>
<feature type="region of interest" description="Disordered" evidence="1">
    <location>
        <begin position="1"/>
        <end position="26"/>
    </location>
</feature>
<protein>
    <submittedName>
        <fullName evidence="2">Uncharacterized protein</fullName>
    </submittedName>
</protein>
<organism evidence="2 3">
    <name type="scientific">Rhodococcus wratislaviensis</name>
    <name type="common">Tsukamurella wratislaviensis</name>
    <dbReference type="NCBI Taxonomy" id="44752"/>
    <lineage>
        <taxon>Bacteria</taxon>
        <taxon>Bacillati</taxon>
        <taxon>Actinomycetota</taxon>
        <taxon>Actinomycetes</taxon>
        <taxon>Mycobacteriales</taxon>
        <taxon>Nocardiaceae</taxon>
        <taxon>Rhodococcus</taxon>
    </lineage>
</organism>
<accession>A0A402C2V1</accession>
<feature type="region of interest" description="Disordered" evidence="1">
    <location>
        <begin position="144"/>
        <end position="163"/>
    </location>
</feature>
<feature type="compositionally biased region" description="Basic residues" evidence="1">
    <location>
        <begin position="105"/>
        <end position="126"/>
    </location>
</feature>
<dbReference type="AlphaFoldDB" id="A0A402C2V1"/>
<feature type="compositionally biased region" description="Basic and acidic residues" evidence="1">
    <location>
        <begin position="189"/>
        <end position="203"/>
    </location>
</feature>
<feature type="compositionally biased region" description="Basic and acidic residues" evidence="1">
    <location>
        <begin position="93"/>
        <end position="102"/>
    </location>
</feature>
<comment type="caution">
    <text evidence="2">The sequence shown here is derived from an EMBL/GenBank/DDBJ whole genome shotgun (WGS) entry which is preliminary data.</text>
</comment>
<evidence type="ECO:0000313" key="3">
    <source>
        <dbReference type="Proteomes" id="UP000287519"/>
    </source>
</evidence>
<proteinExistence type="predicted"/>
<gene>
    <name evidence="2" type="ORF">Rhow_000792</name>
</gene>
<reference evidence="2 3" key="1">
    <citation type="submission" date="2018-11" db="EMBL/GenBank/DDBJ databases">
        <title>Microbial catabolism of amino acid.</title>
        <authorList>
            <person name="Hibi M."/>
            <person name="Ogawa J."/>
        </authorList>
    </citation>
    <scope>NUCLEOTIDE SEQUENCE [LARGE SCALE GENOMIC DNA]</scope>
    <source>
        <strain evidence="2 3">C31-06</strain>
    </source>
</reference>
<feature type="region of interest" description="Disordered" evidence="1">
    <location>
        <begin position="188"/>
        <end position="220"/>
    </location>
</feature>
<feature type="region of interest" description="Disordered" evidence="1">
    <location>
        <begin position="86"/>
        <end position="138"/>
    </location>
</feature>
<keyword evidence="3" id="KW-1185">Reference proteome</keyword>
<dbReference type="EMBL" id="BHYM01000013">
    <property type="protein sequence ID" value="GCE37908.1"/>
    <property type="molecule type" value="Genomic_DNA"/>
</dbReference>